<evidence type="ECO:0000256" key="2">
    <source>
        <dbReference type="SAM" id="Phobius"/>
    </source>
</evidence>
<gene>
    <name evidence="3" type="ORF">BHK98_04265</name>
</gene>
<keyword evidence="4" id="KW-1185">Reference proteome</keyword>
<dbReference type="Proteomes" id="UP000187404">
    <property type="component" value="Unassembled WGS sequence"/>
</dbReference>
<dbReference type="EMBL" id="MJIE01000001">
    <property type="protein sequence ID" value="OLR55347.1"/>
    <property type="molecule type" value="Genomic_DNA"/>
</dbReference>
<keyword evidence="2" id="KW-0812">Transmembrane</keyword>
<proteinExistence type="predicted"/>
<organism evidence="3 4">
    <name type="scientific">Hornefia porci</name>
    <dbReference type="NCBI Taxonomy" id="2652292"/>
    <lineage>
        <taxon>Bacteria</taxon>
        <taxon>Bacillati</taxon>
        <taxon>Bacillota</taxon>
        <taxon>Clostridia</taxon>
        <taxon>Peptostreptococcales</taxon>
        <taxon>Anaerovoracaceae</taxon>
        <taxon>Hornefia</taxon>
    </lineage>
</organism>
<sequence length="197" mass="22019">MEDKNKKKGISGKLTMTEARSFIGRHKRLMTAAAAFVIIAAITLPVANYALERYEDKLEARYETKLNAQAAGQTDTLKTTATDAQTSPTRLTDDNNDPEDAQEQRALAELAKKAGCTESEALSVLKKHLNLKDSADIVSDGLEEENGALFYEFKYLDTKGVVHSYMVNASTRAVVEEMDEDHDDRNDIDDDRYEYDD</sequence>
<evidence type="ECO:0000313" key="4">
    <source>
        <dbReference type="Proteomes" id="UP000187404"/>
    </source>
</evidence>
<evidence type="ECO:0000256" key="1">
    <source>
        <dbReference type="SAM" id="MobiDB-lite"/>
    </source>
</evidence>
<feature type="compositionally biased region" description="Polar residues" evidence="1">
    <location>
        <begin position="73"/>
        <end position="90"/>
    </location>
</feature>
<feature type="transmembrane region" description="Helical" evidence="2">
    <location>
        <begin position="29"/>
        <end position="51"/>
    </location>
</feature>
<evidence type="ECO:0008006" key="5">
    <source>
        <dbReference type="Google" id="ProtNLM"/>
    </source>
</evidence>
<accession>A0A1Q9JGU6</accession>
<comment type="caution">
    <text evidence="3">The sequence shown here is derived from an EMBL/GenBank/DDBJ whole genome shotgun (WGS) entry which is preliminary data.</text>
</comment>
<reference evidence="3 4" key="1">
    <citation type="journal article" date="2016" name="Appl. Environ. Microbiol.">
        <title>Function and Phylogeny of Bacterial Butyryl Coenzyme A:Acetate Transferases and Their Diversity in the Proximal Colon of Swine.</title>
        <authorList>
            <person name="Trachsel J."/>
            <person name="Bayles D.O."/>
            <person name="Looft T."/>
            <person name="Levine U.Y."/>
            <person name="Allen H.K."/>
        </authorList>
    </citation>
    <scope>NUCLEOTIDE SEQUENCE [LARGE SCALE GENOMIC DNA]</scope>
    <source>
        <strain evidence="3 4">68-3-10</strain>
    </source>
</reference>
<dbReference type="AlphaFoldDB" id="A0A1Q9JGU6"/>
<dbReference type="Gene3D" id="3.10.450.40">
    <property type="match status" value="1"/>
</dbReference>
<dbReference type="RefSeq" id="WP_075712342.1">
    <property type="nucleotide sequence ID" value="NZ_MJIE01000001.1"/>
</dbReference>
<keyword evidence="2" id="KW-1133">Transmembrane helix</keyword>
<keyword evidence="2" id="KW-0472">Membrane</keyword>
<evidence type="ECO:0000313" key="3">
    <source>
        <dbReference type="EMBL" id="OLR55347.1"/>
    </source>
</evidence>
<name>A0A1Q9JGU6_9FIRM</name>
<protein>
    <recommendedName>
        <fullName evidence="5">PepSY domain-containing protein</fullName>
    </recommendedName>
</protein>
<dbReference type="STRING" id="1261640.BHK98_04265"/>
<feature type="region of interest" description="Disordered" evidence="1">
    <location>
        <begin position="177"/>
        <end position="197"/>
    </location>
</feature>
<feature type="region of interest" description="Disordered" evidence="1">
    <location>
        <begin position="73"/>
        <end position="101"/>
    </location>
</feature>